<protein>
    <submittedName>
        <fullName evidence="2">Unannotated protein</fullName>
    </submittedName>
</protein>
<proteinExistence type="predicted"/>
<feature type="transmembrane region" description="Helical" evidence="1">
    <location>
        <begin position="44"/>
        <end position="66"/>
    </location>
</feature>
<organism evidence="2">
    <name type="scientific">freshwater metagenome</name>
    <dbReference type="NCBI Taxonomy" id="449393"/>
    <lineage>
        <taxon>unclassified sequences</taxon>
        <taxon>metagenomes</taxon>
        <taxon>ecological metagenomes</taxon>
    </lineage>
</organism>
<keyword evidence="1" id="KW-0472">Membrane</keyword>
<evidence type="ECO:0000313" key="2">
    <source>
        <dbReference type="EMBL" id="CAB4555451.1"/>
    </source>
</evidence>
<sequence length="84" mass="8872">MNNKFLAPLKSALVIALTFLATPAFAVAQEGSAEPGEGLTAVQTVLYFVLAPLGLFLTIVVIGYGVHRPREKRSNSGSALSEIK</sequence>
<keyword evidence="1" id="KW-0812">Transmembrane</keyword>
<dbReference type="AlphaFoldDB" id="A0A6J6CV85"/>
<evidence type="ECO:0000256" key="1">
    <source>
        <dbReference type="SAM" id="Phobius"/>
    </source>
</evidence>
<name>A0A6J6CV85_9ZZZZ</name>
<gene>
    <name evidence="2" type="ORF">UFOPK1506_00724</name>
</gene>
<accession>A0A6J6CV85</accession>
<keyword evidence="1" id="KW-1133">Transmembrane helix</keyword>
<dbReference type="EMBL" id="CAEZSV010000123">
    <property type="protein sequence ID" value="CAB4555451.1"/>
    <property type="molecule type" value="Genomic_DNA"/>
</dbReference>
<reference evidence="2" key="1">
    <citation type="submission" date="2020-05" db="EMBL/GenBank/DDBJ databases">
        <authorList>
            <person name="Chiriac C."/>
            <person name="Salcher M."/>
            <person name="Ghai R."/>
            <person name="Kavagutti S V."/>
        </authorList>
    </citation>
    <scope>NUCLEOTIDE SEQUENCE</scope>
</reference>